<dbReference type="InterPro" id="IPR053007">
    <property type="entry name" value="CYP450_monoxygenase_sec-met"/>
</dbReference>
<evidence type="ECO:0000313" key="6">
    <source>
        <dbReference type="EMBL" id="KAA8567833.1"/>
    </source>
</evidence>
<proteinExistence type="inferred from homology"/>
<dbReference type="EMBL" id="VICG01000010">
    <property type="protein sequence ID" value="KAA8567833.1"/>
    <property type="molecule type" value="Genomic_DNA"/>
</dbReference>
<dbReference type="Gene3D" id="1.10.630.10">
    <property type="entry name" value="Cytochrome P450"/>
    <property type="match status" value="2"/>
</dbReference>
<protein>
    <recommendedName>
        <fullName evidence="8">Cytochrome P450</fullName>
    </recommendedName>
</protein>
<evidence type="ECO:0000256" key="4">
    <source>
        <dbReference type="PIRSR" id="PIRSR602401-1"/>
    </source>
</evidence>
<keyword evidence="3" id="KW-0843">Virulence</keyword>
<sequence length="630" mass="70037">MFDLVKDIVFAPLVLVVLALKWRFLLKILYRQPSPLSLIPDPRLAAWSRFWVVKTLASEESAETFVKVNVRYARIGSNHIITNDPTTIQRILGVRSGYTRGPWFDSIQVDPNVPNIVSQRDKEEHRTLRHKFAASYSSRNLRIMGPVIDEQISDWLDRAYIEWLSTPEKLKTFDIGKRLQFLTHFSVLLEFNPLIYCLIKVPLLGLFIVPKSTDSPGVGRIMGGIHQAGERQGDTGSNIRIDMMSAFIENNVPRHQIDAESTIALQHTRADPNNSKLPKVLAFPPIEAKFANQIWGISAETHKILMTNANGDEGDWGLSMESYPALKSALSPGAGLDAMHRAMIQNVAGSLDGLIPAGSARANIKLSEWLRNVVTIATTNSVAEGHKEGSVLIQNRFATSAKNGVAIEDIARYEVGGSISILVNTTPAVFWLVYFLYSEPELLEEIRKEVGAVVGTSTDENGQAVRSLGITNVKTSCPLLLSTSQESLHNRAMGTSVREVMDDTVIDGKWLLKKAAMIQMPSHKNAKRVNPAAFRGFGGGTTLCPGRHFATNEILAVLSMFIMRFDMKPRNGEWVLPKTENTNVAAVLLEPDTDIEVVVEARKRFEDGRWAFGLRDAEMIFAVVHEDRTD</sequence>
<feature type="binding site" description="axial binding residue" evidence="4">
    <location>
        <position position="544"/>
    </location>
    <ligand>
        <name>heme</name>
        <dbReference type="ChEBI" id="CHEBI:30413"/>
    </ligand>
    <ligandPart>
        <name>Fe</name>
        <dbReference type="ChEBI" id="CHEBI:18248"/>
    </ligandPart>
</feature>
<keyword evidence="7" id="KW-1185">Reference proteome</keyword>
<keyword evidence="2 4" id="KW-0408">Iron</keyword>
<dbReference type="AlphaFoldDB" id="A0A5M9JHL3"/>
<comment type="cofactor">
    <cofactor evidence="4">
        <name>heme</name>
        <dbReference type="ChEBI" id="CHEBI:30413"/>
    </cofactor>
</comment>
<dbReference type="SUPFAM" id="SSF48264">
    <property type="entry name" value="Cytochrome P450"/>
    <property type="match status" value="2"/>
</dbReference>
<dbReference type="InterPro" id="IPR017972">
    <property type="entry name" value="Cyt_P450_CS"/>
</dbReference>
<keyword evidence="5" id="KW-0560">Oxidoreductase</keyword>
<dbReference type="GO" id="GO:0004497">
    <property type="term" value="F:monooxygenase activity"/>
    <property type="evidence" value="ECO:0007669"/>
    <property type="project" value="UniProtKB-KW"/>
</dbReference>
<keyword evidence="5" id="KW-0503">Monooxygenase</keyword>
<dbReference type="InterPro" id="IPR036396">
    <property type="entry name" value="Cyt_P450_sf"/>
</dbReference>
<evidence type="ECO:0000256" key="3">
    <source>
        <dbReference type="ARBA" id="ARBA00023026"/>
    </source>
</evidence>
<gene>
    <name evidence="6" type="ORF">EYC84_008288</name>
</gene>
<dbReference type="Pfam" id="PF00067">
    <property type="entry name" value="p450"/>
    <property type="match status" value="1"/>
</dbReference>
<keyword evidence="4 5" id="KW-0349">Heme</keyword>
<dbReference type="PANTHER" id="PTHR47582">
    <property type="entry name" value="P450, PUTATIVE (EUROFUNG)-RELATED"/>
    <property type="match status" value="1"/>
</dbReference>
<accession>A0A5M9JHL3</accession>
<evidence type="ECO:0000256" key="5">
    <source>
        <dbReference type="RuleBase" id="RU000461"/>
    </source>
</evidence>
<comment type="caution">
    <text evidence="6">The sequence shown here is derived from an EMBL/GenBank/DDBJ whole genome shotgun (WGS) entry which is preliminary data.</text>
</comment>
<dbReference type="InterPro" id="IPR002401">
    <property type="entry name" value="Cyt_P450_E_grp-I"/>
</dbReference>
<dbReference type="InterPro" id="IPR001128">
    <property type="entry name" value="Cyt_P450"/>
</dbReference>
<dbReference type="PRINTS" id="PR00463">
    <property type="entry name" value="EP450I"/>
</dbReference>
<evidence type="ECO:0000313" key="7">
    <source>
        <dbReference type="Proteomes" id="UP000322873"/>
    </source>
</evidence>
<evidence type="ECO:0000256" key="2">
    <source>
        <dbReference type="ARBA" id="ARBA00023004"/>
    </source>
</evidence>
<dbReference type="GO" id="GO:0005506">
    <property type="term" value="F:iron ion binding"/>
    <property type="evidence" value="ECO:0007669"/>
    <property type="project" value="InterPro"/>
</dbReference>
<dbReference type="PROSITE" id="PS00086">
    <property type="entry name" value="CYTOCHROME_P450"/>
    <property type="match status" value="1"/>
</dbReference>
<name>A0A5M9JHL3_MONFR</name>
<comment type="similarity">
    <text evidence="5">Belongs to the cytochrome P450 family.</text>
</comment>
<dbReference type="CDD" id="cd11040">
    <property type="entry name" value="CYP7_CYP8-like"/>
    <property type="match status" value="1"/>
</dbReference>
<evidence type="ECO:0000256" key="1">
    <source>
        <dbReference type="ARBA" id="ARBA00022723"/>
    </source>
</evidence>
<dbReference type="PANTHER" id="PTHR47582:SF1">
    <property type="entry name" value="P450, PUTATIVE (EUROFUNG)-RELATED"/>
    <property type="match status" value="1"/>
</dbReference>
<dbReference type="GO" id="GO:0020037">
    <property type="term" value="F:heme binding"/>
    <property type="evidence" value="ECO:0007669"/>
    <property type="project" value="InterPro"/>
</dbReference>
<evidence type="ECO:0008006" key="8">
    <source>
        <dbReference type="Google" id="ProtNLM"/>
    </source>
</evidence>
<organism evidence="6 7">
    <name type="scientific">Monilinia fructicola</name>
    <name type="common">Brown rot fungus</name>
    <name type="synonym">Ciboria fructicola</name>
    <dbReference type="NCBI Taxonomy" id="38448"/>
    <lineage>
        <taxon>Eukaryota</taxon>
        <taxon>Fungi</taxon>
        <taxon>Dikarya</taxon>
        <taxon>Ascomycota</taxon>
        <taxon>Pezizomycotina</taxon>
        <taxon>Leotiomycetes</taxon>
        <taxon>Helotiales</taxon>
        <taxon>Sclerotiniaceae</taxon>
        <taxon>Monilinia</taxon>
    </lineage>
</organism>
<keyword evidence="1 4" id="KW-0479">Metal-binding</keyword>
<dbReference type="VEuPathDB" id="FungiDB:MFRU_019g00230"/>
<dbReference type="Proteomes" id="UP000322873">
    <property type="component" value="Unassembled WGS sequence"/>
</dbReference>
<dbReference type="GO" id="GO:0016705">
    <property type="term" value="F:oxidoreductase activity, acting on paired donors, with incorporation or reduction of molecular oxygen"/>
    <property type="evidence" value="ECO:0007669"/>
    <property type="project" value="InterPro"/>
</dbReference>
<reference evidence="6 7" key="1">
    <citation type="submission" date="2019-06" db="EMBL/GenBank/DDBJ databases">
        <title>Genome Sequence of the Brown Rot Fungal Pathogen Monilinia fructicola.</title>
        <authorList>
            <person name="De Miccolis Angelini R.M."/>
            <person name="Landi L."/>
            <person name="Abate D."/>
            <person name="Pollastro S."/>
            <person name="Romanazzi G."/>
            <person name="Faretra F."/>
        </authorList>
    </citation>
    <scope>NUCLEOTIDE SEQUENCE [LARGE SCALE GENOMIC DNA]</scope>
    <source>
        <strain evidence="6 7">Mfrc123</strain>
    </source>
</reference>